<reference evidence="1 2" key="1">
    <citation type="submission" date="2019-05" db="EMBL/GenBank/DDBJ databases">
        <title>Arcobacter cibarius and Arcobacter thereius providing challenges in identification an antibiotic susceptibility and Quinolone resistance.</title>
        <authorList>
            <person name="Busch A."/>
            <person name="Hanel I."/>
            <person name="Hotzel H."/>
            <person name="Tomaso H."/>
        </authorList>
    </citation>
    <scope>NUCLEOTIDE SEQUENCE [LARGE SCALE GENOMIC DNA]</scope>
    <source>
        <strain evidence="1 2">16CS0831-2</strain>
    </source>
</reference>
<proteinExistence type="predicted"/>
<evidence type="ECO:0000313" key="2">
    <source>
        <dbReference type="Proteomes" id="UP000305417"/>
    </source>
</evidence>
<comment type="caution">
    <text evidence="1">The sequence shown here is derived from an EMBL/GenBank/DDBJ whole genome shotgun (WGS) entry which is preliminary data.</text>
</comment>
<name>A0ABY2V3M3_9BACT</name>
<dbReference type="Proteomes" id="UP000305417">
    <property type="component" value="Unassembled WGS sequence"/>
</dbReference>
<protein>
    <submittedName>
        <fullName evidence="1">Uncharacterized protein</fullName>
    </submittedName>
</protein>
<evidence type="ECO:0000313" key="1">
    <source>
        <dbReference type="EMBL" id="TLS95754.1"/>
    </source>
</evidence>
<accession>A0ABY2V3M3</accession>
<keyword evidence="2" id="KW-1185">Reference proteome</keyword>
<gene>
    <name evidence="1" type="ORF">FE247_10695</name>
</gene>
<sequence>MSKYKYLNIEMPFSHNKYQNFINKDSSLEEIKDYTLNLIESFNKKLLEKELDISIINLTKIQFSTRSARSNASDNKIRFYLGEYHQTIIRSFNEYPSMNKDSIIGGIDNCTFQDNINALIAHEYSHVVASSLFNKVFKSMENAENFQKETNLPLIIFKYPHSPNYIIKIKPHGFEFQYIYKILRIYTNSLLPKSATVGKKKLKNDKNT</sequence>
<dbReference type="RefSeq" id="WP_138109176.1">
    <property type="nucleotide sequence ID" value="NZ_VBUC01000040.1"/>
</dbReference>
<dbReference type="EMBL" id="VBUC01000040">
    <property type="protein sequence ID" value="TLS95754.1"/>
    <property type="molecule type" value="Genomic_DNA"/>
</dbReference>
<organism evidence="1 2">
    <name type="scientific">Aliarcobacter cibarius</name>
    <dbReference type="NCBI Taxonomy" id="255507"/>
    <lineage>
        <taxon>Bacteria</taxon>
        <taxon>Pseudomonadati</taxon>
        <taxon>Campylobacterota</taxon>
        <taxon>Epsilonproteobacteria</taxon>
        <taxon>Campylobacterales</taxon>
        <taxon>Arcobacteraceae</taxon>
        <taxon>Aliarcobacter</taxon>
    </lineage>
</organism>